<evidence type="ECO:0000313" key="1">
    <source>
        <dbReference type="EMBL" id="AQQ02420.1"/>
    </source>
</evidence>
<name>A0ABM6HX04_9HYPH</name>
<evidence type="ECO:0000313" key="2">
    <source>
        <dbReference type="Proteomes" id="UP000188174"/>
    </source>
</evidence>
<dbReference type="Proteomes" id="UP000188174">
    <property type="component" value="Chromosome"/>
</dbReference>
<protein>
    <recommendedName>
        <fullName evidence="3">Pyocin activator protein PrtN</fullName>
    </recommendedName>
</protein>
<sequence>MAEKQNTPEPIPTYYVVRDFLNEFGMPASAFGLSVIGNPNLFRRLRDGNDITTRTDQKIRTFISQYRQREQALSRDKMEAAE</sequence>
<dbReference type="RefSeq" id="WP_077290206.1">
    <property type="nucleotide sequence ID" value="NZ_CP019630.1"/>
</dbReference>
<keyword evidence="2" id="KW-1185">Reference proteome</keyword>
<dbReference type="EMBL" id="CP019630">
    <property type="protein sequence ID" value="AQQ02420.1"/>
    <property type="molecule type" value="Genomic_DNA"/>
</dbReference>
<proteinExistence type="predicted"/>
<evidence type="ECO:0008006" key="3">
    <source>
        <dbReference type="Google" id="ProtNLM"/>
    </source>
</evidence>
<organism evidence="1 2">
    <name type="scientific">Roseibium algicola</name>
    <dbReference type="NCBI Taxonomy" id="2857014"/>
    <lineage>
        <taxon>Bacteria</taxon>
        <taxon>Pseudomonadati</taxon>
        <taxon>Pseudomonadota</taxon>
        <taxon>Alphaproteobacteria</taxon>
        <taxon>Hyphomicrobiales</taxon>
        <taxon>Stappiaceae</taxon>
        <taxon>Roseibium</taxon>
    </lineage>
</organism>
<reference evidence="1 2" key="1">
    <citation type="submission" date="2017-02" db="EMBL/GenBank/DDBJ databases">
        <authorList>
            <person name="Jeong S."/>
        </authorList>
    </citation>
    <scope>NUCLEOTIDE SEQUENCE [LARGE SCALE GENOMIC DNA]</scope>
    <source>
        <strain evidence="1 2">RMAR6-6</strain>
    </source>
</reference>
<gene>
    <name evidence="1" type="ORF">B0E33_01445</name>
</gene>
<accession>A0ABM6HX04</accession>